<proteinExistence type="predicted"/>
<keyword evidence="1 2" id="KW-0732">Signal</keyword>
<feature type="domain" description="Polysaccharide export protein N-terminal" evidence="3">
    <location>
        <begin position="77"/>
        <end position="161"/>
    </location>
</feature>
<evidence type="ECO:0000259" key="3">
    <source>
        <dbReference type="Pfam" id="PF02563"/>
    </source>
</evidence>
<dbReference type="Gene3D" id="3.30.1950.10">
    <property type="entry name" value="wza like domain"/>
    <property type="match status" value="1"/>
</dbReference>
<dbReference type="Gene3D" id="3.10.560.10">
    <property type="entry name" value="Outer membrane lipoprotein wza domain like"/>
    <property type="match status" value="2"/>
</dbReference>
<dbReference type="PANTHER" id="PTHR33619:SF3">
    <property type="entry name" value="POLYSACCHARIDE EXPORT PROTEIN GFCE-RELATED"/>
    <property type="match status" value="1"/>
</dbReference>
<feature type="signal peptide" evidence="2">
    <location>
        <begin position="1"/>
        <end position="20"/>
    </location>
</feature>
<dbReference type="AlphaFoldDB" id="A0A2T7FSS7"/>
<organism evidence="4 5">
    <name type="scientific">Thalassorhabdomicrobium marinisediminis</name>
    <dbReference type="NCBI Taxonomy" id="2170577"/>
    <lineage>
        <taxon>Bacteria</taxon>
        <taxon>Pseudomonadati</taxon>
        <taxon>Pseudomonadota</taxon>
        <taxon>Alphaproteobacteria</taxon>
        <taxon>Rhodobacterales</taxon>
        <taxon>Paracoccaceae</taxon>
        <taxon>Thalassorhabdomicrobium</taxon>
    </lineage>
</organism>
<dbReference type="PROSITE" id="PS51257">
    <property type="entry name" value="PROKAR_LIPOPROTEIN"/>
    <property type="match status" value="1"/>
</dbReference>
<feature type="chain" id="PRO_5015445238" evidence="2">
    <location>
        <begin position="21"/>
        <end position="366"/>
    </location>
</feature>
<keyword evidence="5" id="KW-1185">Reference proteome</keyword>
<sequence length="366" mass="39494">MRRILILLCCATLLAGCDLAPRGAALQSEVLSTDRQAGGQQTPDFAVEPVTRTNLVTFLHWPTTGPAPLPWIDRVDQPNTRIITSGDTLRVTIWSTESNGLLTAPGQRFITLPDIRVTPNGTITLPYIDTMRVRGMSPERAREVIEERYLAIAPSAQVQVELIEGRERTVSLISGVASPGAYVLPDNDFTLLELIALGGGISQNLSNPQVRLQRGNRLFGISADHLLATPSKNTTLEGGDRVFLQSDERQFLSLGAAGREAVHPFPSDHVTALEALAIIGGLEASRADAKGILVLRRYRADAITADRSGPDHPRTVFTLDLTSADGLFSAGQFLIQPDDLVYVSESPITAAGSILALFRSVLTFPV</sequence>
<dbReference type="OrthoDB" id="197007at2"/>
<protein>
    <submittedName>
        <fullName evidence="4">Polysaccharide biosynthesis protein</fullName>
    </submittedName>
</protein>
<evidence type="ECO:0000256" key="2">
    <source>
        <dbReference type="SAM" id="SignalP"/>
    </source>
</evidence>
<dbReference type="Proteomes" id="UP000244817">
    <property type="component" value="Unassembled WGS sequence"/>
</dbReference>
<dbReference type="Pfam" id="PF02563">
    <property type="entry name" value="Poly_export"/>
    <property type="match status" value="1"/>
</dbReference>
<dbReference type="InterPro" id="IPR049712">
    <property type="entry name" value="Poly_export"/>
</dbReference>
<evidence type="ECO:0000256" key="1">
    <source>
        <dbReference type="ARBA" id="ARBA00022729"/>
    </source>
</evidence>
<dbReference type="GO" id="GO:0015159">
    <property type="term" value="F:polysaccharide transmembrane transporter activity"/>
    <property type="evidence" value="ECO:0007669"/>
    <property type="project" value="InterPro"/>
</dbReference>
<accession>A0A2T7FSS7</accession>
<dbReference type="RefSeq" id="WP_108642240.1">
    <property type="nucleotide sequence ID" value="NZ_QCYG01000014.1"/>
</dbReference>
<dbReference type="InterPro" id="IPR003715">
    <property type="entry name" value="Poly_export_N"/>
</dbReference>
<evidence type="ECO:0000313" key="4">
    <source>
        <dbReference type="EMBL" id="PVA05205.1"/>
    </source>
</evidence>
<dbReference type="PANTHER" id="PTHR33619">
    <property type="entry name" value="POLYSACCHARIDE EXPORT PROTEIN GFCE-RELATED"/>
    <property type="match status" value="1"/>
</dbReference>
<dbReference type="EMBL" id="QCYG01000014">
    <property type="protein sequence ID" value="PVA05205.1"/>
    <property type="molecule type" value="Genomic_DNA"/>
</dbReference>
<reference evidence="4 5" key="1">
    <citation type="submission" date="2018-04" db="EMBL/GenBank/DDBJ databases">
        <title>Pelagivirga bohaiensis gen. nov., sp. nov., a bacterium isolated from the Bohai Sea.</title>
        <authorList>
            <person name="Ji X."/>
        </authorList>
    </citation>
    <scope>NUCLEOTIDE SEQUENCE [LARGE SCALE GENOMIC DNA]</scope>
    <source>
        <strain evidence="4 5">BH-SD16</strain>
    </source>
</reference>
<evidence type="ECO:0000313" key="5">
    <source>
        <dbReference type="Proteomes" id="UP000244817"/>
    </source>
</evidence>
<gene>
    <name evidence="4" type="ORF">DC363_16375</name>
</gene>
<comment type="caution">
    <text evidence="4">The sequence shown here is derived from an EMBL/GenBank/DDBJ whole genome shotgun (WGS) entry which is preliminary data.</text>
</comment>
<name>A0A2T7FSS7_9RHOB</name>